<sequence>MTNTAKKALAYAIGMIQSMPSYRQDDDALHDMRTDIMNEISATDLAEIVTDVEMRSGKAVRLYHDYIEPTDPAGALFKATYDRARGLAYAGLIQWHERHPLIGKSPDPTVMAKRAAVCLDDETNKTVHIKAHNEAVDALAKLHATLEVSATLMDLHAEPEAPEEQDDDATVPFQTAELIDFDDLPISSTEH</sequence>
<evidence type="ECO:0000313" key="2">
    <source>
        <dbReference type="Proteomes" id="UP000237682"/>
    </source>
</evidence>
<gene>
    <name evidence="1" type="ORF">C5L14_16640</name>
</gene>
<dbReference type="Proteomes" id="UP000237682">
    <property type="component" value="Unassembled WGS sequence"/>
</dbReference>
<name>A0A2S9QC32_9HYPH</name>
<comment type="caution">
    <text evidence="1">The sequence shown here is derived from an EMBL/GenBank/DDBJ whole genome shotgun (WGS) entry which is preliminary data.</text>
</comment>
<dbReference type="AlphaFoldDB" id="A0A2S9QC32"/>
<dbReference type="EMBL" id="PUEJ01000005">
    <property type="protein sequence ID" value="PRH86913.1"/>
    <property type="molecule type" value="Genomic_DNA"/>
</dbReference>
<keyword evidence="2" id="KW-1185">Reference proteome</keyword>
<accession>A0A2S9QC32</accession>
<evidence type="ECO:0000313" key="1">
    <source>
        <dbReference type="EMBL" id="PRH86913.1"/>
    </source>
</evidence>
<proteinExistence type="predicted"/>
<organism evidence="1 2">
    <name type="scientific">Labrys okinawensis</name>
    <dbReference type="NCBI Taxonomy" id="346911"/>
    <lineage>
        <taxon>Bacteria</taxon>
        <taxon>Pseudomonadati</taxon>
        <taxon>Pseudomonadota</taxon>
        <taxon>Alphaproteobacteria</taxon>
        <taxon>Hyphomicrobiales</taxon>
        <taxon>Xanthobacteraceae</taxon>
        <taxon>Labrys</taxon>
    </lineage>
</organism>
<protein>
    <submittedName>
        <fullName evidence="1">Uncharacterized protein</fullName>
    </submittedName>
</protein>
<dbReference type="RefSeq" id="WP_105863135.1">
    <property type="nucleotide sequence ID" value="NZ_PUEJ01000005.1"/>
</dbReference>
<reference evidence="1 2" key="1">
    <citation type="submission" date="2018-02" db="EMBL/GenBank/DDBJ databases">
        <title>Whole genome sequencing of endophytic bacterium.</title>
        <authorList>
            <person name="Eedara R."/>
            <person name="Podile A.R."/>
        </authorList>
    </citation>
    <scope>NUCLEOTIDE SEQUENCE [LARGE SCALE GENOMIC DNA]</scope>
    <source>
        <strain evidence="1 2">RP1T</strain>
    </source>
</reference>